<dbReference type="PRINTS" id="PR00001">
    <property type="entry name" value="GLABLOOD"/>
</dbReference>
<dbReference type="InterPro" id="IPR000294">
    <property type="entry name" value="GLA_domain"/>
</dbReference>
<evidence type="ECO:0000259" key="2">
    <source>
        <dbReference type="PROSITE" id="PS50998"/>
    </source>
</evidence>
<evidence type="ECO:0000313" key="4">
    <source>
        <dbReference type="Proteomes" id="UP000694546"/>
    </source>
</evidence>
<accession>A0A8C5BP11</accession>
<dbReference type="PANTHER" id="PTHR24278:SF40">
    <property type="entry name" value="COAGULATION FACTOR VII-LIKE"/>
    <property type="match status" value="1"/>
</dbReference>
<dbReference type="GO" id="GO:0005509">
    <property type="term" value="F:calcium ion binding"/>
    <property type="evidence" value="ECO:0007669"/>
    <property type="project" value="InterPro"/>
</dbReference>
<reference evidence="3" key="1">
    <citation type="submission" date="2025-08" db="UniProtKB">
        <authorList>
            <consortium name="Ensembl"/>
        </authorList>
    </citation>
    <scope>IDENTIFICATION</scope>
</reference>
<dbReference type="Gene3D" id="4.10.740.10">
    <property type="entry name" value="Coagulation Factor IX"/>
    <property type="match status" value="1"/>
</dbReference>
<dbReference type="InterPro" id="IPR050442">
    <property type="entry name" value="Peptidase_S1_coag_factors"/>
</dbReference>
<dbReference type="Pfam" id="PF00594">
    <property type="entry name" value="Gla"/>
    <property type="match status" value="1"/>
</dbReference>
<dbReference type="SMART" id="SM00069">
    <property type="entry name" value="GLA"/>
    <property type="match status" value="1"/>
</dbReference>
<keyword evidence="1" id="KW-1015">Disulfide bond</keyword>
<proteinExistence type="predicted"/>
<name>A0A8C5BP11_GADMO</name>
<dbReference type="GO" id="GO:0005615">
    <property type="term" value="C:extracellular space"/>
    <property type="evidence" value="ECO:0007669"/>
    <property type="project" value="TreeGrafter"/>
</dbReference>
<dbReference type="InterPro" id="IPR035972">
    <property type="entry name" value="GLA-like_dom_SF"/>
</dbReference>
<dbReference type="SUPFAM" id="SSF57630">
    <property type="entry name" value="GLA-domain"/>
    <property type="match status" value="1"/>
</dbReference>
<reference evidence="3" key="2">
    <citation type="submission" date="2025-09" db="UniProtKB">
        <authorList>
            <consortium name="Ensembl"/>
        </authorList>
    </citation>
    <scope>IDENTIFICATION</scope>
</reference>
<keyword evidence="4" id="KW-1185">Reference proteome</keyword>
<dbReference type="AlphaFoldDB" id="A0A8C5BP11"/>
<dbReference type="Ensembl" id="ENSGMOT00000024268.1">
    <property type="protein sequence ID" value="ENSGMOP00000050543.1"/>
    <property type="gene ID" value="ENSGMOG00000023630.1"/>
</dbReference>
<dbReference type="Proteomes" id="UP000694546">
    <property type="component" value="Chromosome 10"/>
</dbReference>
<dbReference type="GeneTree" id="ENSGT00960000187127"/>
<dbReference type="PROSITE" id="PS50998">
    <property type="entry name" value="GLA_2"/>
    <property type="match status" value="1"/>
</dbReference>
<organism evidence="3 4">
    <name type="scientific">Gadus morhua</name>
    <name type="common">Atlantic cod</name>
    <dbReference type="NCBI Taxonomy" id="8049"/>
    <lineage>
        <taxon>Eukaryota</taxon>
        <taxon>Metazoa</taxon>
        <taxon>Chordata</taxon>
        <taxon>Craniata</taxon>
        <taxon>Vertebrata</taxon>
        <taxon>Euteleostomi</taxon>
        <taxon>Actinopterygii</taxon>
        <taxon>Neopterygii</taxon>
        <taxon>Teleostei</taxon>
        <taxon>Neoteleostei</taxon>
        <taxon>Acanthomorphata</taxon>
        <taxon>Zeiogadaria</taxon>
        <taxon>Gadariae</taxon>
        <taxon>Gadiformes</taxon>
        <taxon>Gadoidei</taxon>
        <taxon>Gadidae</taxon>
        <taxon>Gadus</taxon>
    </lineage>
</organism>
<protein>
    <recommendedName>
        <fullName evidence="2">Gla domain-containing protein</fullName>
    </recommendedName>
</protein>
<dbReference type="PANTHER" id="PTHR24278">
    <property type="entry name" value="COAGULATION FACTOR"/>
    <property type="match status" value="1"/>
</dbReference>
<evidence type="ECO:0000313" key="3">
    <source>
        <dbReference type="Ensembl" id="ENSGMOP00000050543.1"/>
    </source>
</evidence>
<dbReference type="InterPro" id="IPR017857">
    <property type="entry name" value="Coagulation_fac-like_Gla_dom"/>
</dbReference>
<sequence length="74" mass="8451">EVFAHRSAAHQLLRIRRANTGFLEELKAGNIETECREEICDYEEAREAFKNDDQTVSPMLTCNMLRVITCTASC</sequence>
<feature type="domain" description="Gla" evidence="2">
    <location>
        <begin position="18"/>
        <end position="55"/>
    </location>
</feature>
<evidence type="ECO:0000256" key="1">
    <source>
        <dbReference type="ARBA" id="ARBA00023157"/>
    </source>
</evidence>